<dbReference type="EMBL" id="JAAAID010000286">
    <property type="protein sequence ID" value="KAG0019444.1"/>
    <property type="molecule type" value="Genomic_DNA"/>
</dbReference>
<evidence type="ECO:0000256" key="2">
    <source>
        <dbReference type="ARBA" id="ARBA00022692"/>
    </source>
</evidence>
<name>A0A9P6T203_9FUNG</name>
<organism evidence="7 8">
    <name type="scientific">Entomortierella chlamydospora</name>
    <dbReference type="NCBI Taxonomy" id="101097"/>
    <lineage>
        <taxon>Eukaryota</taxon>
        <taxon>Fungi</taxon>
        <taxon>Fungi incertae sedis</taxon>
        <taxon>Mucoromycota</taxon>
        <taxon>Mortierellomycotina</taxon>
        <taxon>Mortierellomycetes</taxon>
        <taxon>Mortierellales</taxon>
        <taxon>Mortierellaceae</taxon>
        <taxon>Entomortierella</taxon>
    </lineage>
</organism>
<evidence type="ECO:0000256" key="5">
    <source>
        <dbReference type="SAM" id="MobiDB-lite"/>
    </source>
</evidence>
<proteinExistence type="predicted"/>
<evidence type="ECO:0000256" key="6">
    <source>
        <dbReference type="SAM" id="Phobius"/>
    </source>
</evidence>
<evidence type="ECO:0000313" key="8">
    <source>
        <dbReference type="Proteomes" id="UP000703661"/>
    </source>
</evidence>
<feature type="compositionally biased region" description="Low complexity" evidence="5">
    <location>
        <begin position="82"/>
        <end position="133"/>
    </location>
</feature>
<dbReference type="Proteomes" id="UP000703661">
    <property type="component" value="Unassembled WGS sequence"/>
</dbReference>
<dbReference type="GO" id="GO:0071944">
    <property type="term" value="C:cell periphery"/>
    <property type="evidence" value="ECO:0007669"/>
    <property type="project" value="UniProtKB-ARBA"/>
</dbReference>
<dbReference type="InterPro" id="IPR051694">
    <property type="entry name" value="Immunoregulatory_rcpt-like"/>
</dbReference>
<evidence type="ECO:0000256" key="1">
    <source>
        <dbReference type="ARBA" id="ARBA00004167"/>
    </source>
</evidence>
<keyword evidence="4 6" id="KW-0472">Membrane</keyword>
<keyword evidence="2 6" id="KW-0812">Transmembrane</keyword>
<evidence type="ECO:0000256" key="3">
    <source>
        <dbReference type="ARBA" id="ARBA00022989"/>
    </source>
</evidence>
<protein>
    <submittedName>
        <fullName evidence="7">Uncharacterized protein</fullName>
    </submittedName>
</protein>
<reference evidence="7" key="1">
    <citation type="journal article" date="2020" name="Fungal Divers.">
        <title>Resolving the Mortierellaceae phylogeny through synthesis of multi-gene phylogenetics and phylogenomics.</title>
        <authorList>
            <person name="Vandepol N."/>
            <person name="Liber J."/>
            <person name="Desiro A."/>
            <person name="Na H."/>
            <person name="Kennedy M."/>
            <person name="Barry K."/>
            <person name="Grigoriev I.V."/>
            <person name="Miller A.N."/>
            <person name="O'Donnell K."/>
            <person name="Stajich J.E."/>
            <person name="Bonito G."/>
        </authorList>
    </citation>
    <scope>NUCLEOTIDE SEQUENCE</scope>
    <source>
        <strain evidence="7">NRRL 2769</strain>
    </source>
</reference>
<keyword evidence="8" id="KW-1185">Reference proteome</keyword>
<gene>
    <name evidence="7" type="ORF">BGZ80_005809</name>
</gene>
<feature type="transmembrane region" description="Helical" evidence="6">
    <location>
        <begin position="217"/>
        <end position="239"/>
    </location>
</feature>
<evidence type="ECO:0000313" key="7">
    <source>
        <dbReference type="EMBL" id="KAG0019444.1"/>
    </source>
</evidence>
<evidence type="ECO:0000256" key="4">
    <source>
        <dbReference type="ARBA" id="ARBA00023136"/>
    </source>
</evidence>
<feature type="region of interest" description="Disordered" evidence="5">
    <location>
        <begin position="334"/>
        <end position="373"/>
    </location>
</feature>
<dbReference type="AlphaFoldDB" id="A0A9P6T203"/>
<comment type="caution">
    <text evidence="7">The sequence shown here is derived from an EMBL/GenBank/DDBJ whole genome shotgun (WGS) entry which is preliminary data.</text>
</comment>
<dbReference type="CDD" id="cd12087">
    <property type="entry name" value="TM_EGFR-like"/>
    <property type="match status" value="1"/>
</dbReference>
<sequence>MSDNQLQPYPAQAGPDSETQHYPYHHKPKHSKYHKHPHHSKSKSGHHKPSKTISSRCPKPTKTPSRYPEPTKRPPRPPLTPRPTATNPTDPTITSTPIGTSPIPSVTNPSFTNPSQSQPQPQPSTSSETDVPTASPPAVSPTTVSPSTAPPPTASLTIPLTISSSSILTSSPLPTTGISSSSSIIFSTPSSSSTAVGTQPSLDPSAGKISNSSSSGLPIIIGVVAGVIVLVCLLGLILFRYRRKNVADQVYTDSDLVDGTPRGMEEGPRTAFRHESFMALVRDAAKGFYAPPLNTDPHAVVLGYPDPYAGPSAFIGPTTYAAPRGAYTTVANGENNHSIQGGRYSDGSDGSLQYLDVGSANARPHPQPSNNGY</sequence>
<dbReference type="PANTHER" id="PTHR15549">
    <property type="entry name" value="PAIRED IMMUNOGLOBULIN-LIKE TYPE 2 RECEPTOR"/>
    <property type="match status" value="1"/>
</dbReference>
<feature type="region of interest" description="Disordered" evidence="5">
    <location>
        <begin position="189"/>
        <end position="209"/>
    </location>
</feature>
<dbReference type="PANTHER" id="PTHR15549:SF30">
    <property type="entry name" value="MID2 DOMAIN-CONTAINING PROTEIN"/>
    <property type="match status" value="1"/>
</dbReference>
<dbReference type="GO" id="GO:0016020">
    <property type="term" value="C:membrane"/>
    <property type="evidence" value="ECO:0007669"/>
    <property type="project" value="UniProtKB-SubCell"/>
</dbReference>
<keyword evidence="3 6" id="KW-1133">Transmembrane helix</keyword>
<feature type="compositionally biased region" description="Basic residues" evidence="5">
    <location>
        <begin position="23"/>
        <end position="50"/>
    </location>
</feature>
<comment type="subcellular location">
    <subcellularLocation>
        <location evidence="1">Membrane</location>
        <topology evidence="1">Single-pass membrane protein</topology>
    </subcellularLocation>
</comment>
<dbReference type="PRINTS" id="PR01217">
    <property type="entry name" value="PRICHEXTENSN"/>
</dbReference>
<accession>A0A9P6T203</accession>
<feature type="region of interest" description="Disordered" evidence="5">
    <location>
        <begin position="1"/>
        <end position="156"/>
    </location>
</feature>